<gene>
    <name evidence="2" type="ORF">E6G99_05630</name>
</gene>
<dbReference type="Proteomes" id="UP000318661">
    <property type="component" value="Unassembled WGS sequence"/>
</dbReference>
<proteinExistence type="predicted"/>
<evidence type="ECO:0000259" key="1">
    <source>
        <dbReference type="Pfam" id="PF08546"/>
    </source>
</evidence>
<name>A0A537LIK1_9BACT</name>
<protein>
    <submittedName>
        <fullName evidence="2">Ketopantoate reductase family protein</fullName>
    </submittedName>
</protein>
<dbReference type="SUPFAM" id="SSF48179">
    <property type="entry name" value="6-phosphogluconate dehydrogenase C-terminal domain-like"/>
    <property type="match status" value="1"/>
</dbReference>
<dbReference type="AlphaFoldDB" id="A0A537LIK1"/>
<feature type="domain" description="Ketopantoate reductase C-terminal" evidence="1">
    <location>
        <begin position="6"/>
        <end position="44"/>
    </location>
</feature>
<dbReference type="Gene3D" id="1.10.1040.10">
    <property type="entry name" value="N-(1-d-carboxylethyl)-l-norvaline Dehydrogenase, domain 2"/>
    <property type="match status" value="1"/>
</dbReference>
<accession>A0A537LIK1</accession>
<dbReference type="InterPro" id="IPR013328">
    <property type="entry name" value="6PGD_dom2"/>
</dbReference>
<comment type="caution">
    <text evidence="2">The sequence shown here is derived from an EMBL/GenBank/DDBJ whole genome shotgun (WGS) entry which is preliminary data.</text>
</comment>
<evidence type="ECO:0000313" key="3">
    <source>
        <dbReference type="Proteomes" id="UP000318661"/>
    </source>
</evidence>
<dbReference type="EMBL" id="VBAJ01000148">
    <property type="protein sequence ID" value="TMJ07820.1"/>
    <property type="molecule type" value="Genomic_DNA"/>
</dbReference>
<evidence type="ECO:0000313" key="2">
    <source>
        <dbReference type="EMBL" id="TMJ07820.1"/>
    </source>
</evidence>
<dbReference type="Pfam" id="PF08546">
    <property type="entry name" value="ApbA_C"/>
    <property type="match status" value="1"/>
</dbReference>
<feature type="non-terminal residue" evidence="2">
    <location>
        <position position="1"/>
    </location>
</feature>
<dbReference type="InterPro" id="IPR013752">
    <property type="entry name" value="KPA_reductase"/>
</dbReference>
<sequence>RDLAVRKRKTEVDQQVGAVVETASSHRLPAPLNARLLALIHDIEDGRRAMSWQNLEELAALNHAEYPAQAEVHTS</sequence>
<reference evidence="2 3" key="1">
    <citation type="journal article" date="2019" name="Nat. Microbiol.">
        <title>Mediterranean grassland soil C-N compound turnover is dependent on rainfall and depth, and is mediated by genomically divergent microorganisms.</title>
        <authorList>
            <person name="Diamond S."/>
            <person name="Andeer P.F."/>
            <person name="Li Z."/>
            <person name="Crits-Christoph A."/>
            <person name="Burstein D."/>
            <person name="Anantharaman K."/>
            <person name="Lane K.R."/>
            <person name="Thomas B.C."/>
            <person name="Pan C."/>
            <person name="Northen T.R."/>
            <person name="Banfield J.F."/>
        </authorList>
    </citation>
    <scope>NUCLEOTIDE SEQUENCE [LARGE SCALE GENOMIC DNA]</scope>
    <source>
        <strain evidence="2">NP_2</strain>
    </source>
</reference>
<dbReference type="InterPro" id="IPR008927">
    <property type="entry name" value="6-PGluconate_DH-like_C_sf"/>
</dbReference>
<organism evidence="2 3">
    <name type="scientific">Candidatus Segetimicrobium genomatis</name>
    <dbReference type="NCBI Taxonomy" id="2569760"/>
    <lineage>
        <taxon>Bacteria</taxon>
        <taxon>Bacillati</taxon>
        <taxon>Candidatus Sysuimicrobiota</taxon>
        <taxon>Candidatus Sysuimicrobiia</taxon>
        <taxon>Candidatus Sysuimicrobiales</taxon>
        <taxon>Candidatus Segetimicrobiaceae</taxon>
        <taxon>Candidatus Segetimicrobium</taxon>
    </lineage>
</organism>